<dbReference type="PANTHER" id="PTHR46082:SF6">
    <property type="entry name" value="AAA+ ATPASE DOMAIN-CONTAINING PROTEIN-RELATED"/>
    <property type="match status" value="1"/>
</dbReference>
<organism evidence="3 4">
    <name type="scientific">Nonomuraea guangzhouensis</name>
    <dbReference type="NCBI Taxonomy" id="1291555"/>
    <lineage>
        <taxon>Bacteria</taxon>
        <taxon>Bacillati</taxon>
        <taxon>Actinomycetota</taxon>
        <taxon>Actinomycetes</taxon>
        <taxon>Streptosporangiales</taxon>
        <taxon>Streptosporangiaceae</taxon>
        <taxon>Nonomuraea</taxon>
    </lineage>
</organism>
<evidence type="ECO:0000313" key="3">
    <source>
        <dbReference type="EMBL" id="MFD1545301.1"/>
    </source>
</evidence>
<protein>
    <submittedName>
        <fullName evidence="3">Tetratricopeptide repeat protein</fullName>
    </submittedName>
</protein>
<gene>
    <name evidence="3" type="ORF">ACFSJ0_50245</name>
</gene>
<dbReference type="InterPro" id="IPR053137">
    <property type="entry name" value="NLR-like"/>
</dbReference>
<reference evidence="4" key="1">
    <citation type="journal article" date="2019" name="Int. J. Syst. Evol. Microbiol.">
        <title>The Global Catalogue of Microorganisms (GCM) 10K type strain sequencing project: providing services to taxonomists for standard genome sequencing and annotation.</title>
        <authorList>
            <consortium name="The Broad Institute Genomics Platform"/>
            <consortium name="The Broad Institute Genome Sequencing Center for Infectious Disease"/>
            <person name="Wu L."/>
            <person name="Ma J."/>
        </authorList>
    </citation>
    <scope>NUCLEOTIDE SEQUENCE [LARGE SCALE GENOMIC DNA]</scope>
    <source>
        <strain evidence="4">CGMCC 1.15399</strain>
    </source>
</reference>
<dbReference type="Pfam" id="PF13424">
    <property type="entry name" value="TPR_12"/>
    <property type="match status" value="3"/>
</dbReference>
<dbReference type="EMBL" id="JBHUCM010000047">
    <property type="protein sequence ID" value="MFD1545301.1"/>
    <property type="molecule type" value="Genomic_DNA"/>
</dbReference>
<evidence type="ECO:0000256" key="2">
    <source>
        <dbReference type="SAM" id="Phobius"/>
    </source>
</evidence>
<evidence type="ECO:0000256" key="1">
    <source>
        <dbReference type="PROSITE-ProRule" id="PRU00339"/>
    </source>
</evidence>
<dbReference type="RefSeq" id="WP_219532115.1">
    <property type="nucleotide sequence ID" value="NZ_JAHKRM010000013.1"/>
</dbReference>
<accession>A0ABW4GR45</accession>
<comment type="caution">
    <text evidence="3">The sequence shown here is derived from an EMBL/GenBank/DDBJ whole genome shotgun (WGS) entry which is preliminary data.</text>
</comment>
<feature type="transmembrane region" description="Helical" evidence="2">
    <location>
        <begin position="12"/>
        <end position="32"/>
    </location>
</feature>
<keyword evidence="1" id="KW-0802">TPR repeat</keyword>
<dbReference type="PANTHER" id="PTHR46082">
    <property type="entry name" value="ATP/GTP-BINDING PROTEIN-RELATED"/>
    <property type="match status" value="1"/>
</dbReference>
<name>A0ABW4GR45_9ACTN</name>
<dbReference type="Proteomes" id="UP001597097">
    <property type="component" value="Unassembled WGS sequence"/>
</dbReference>
<sequence length="941" mass="105037">MMHIRRSRQSAIVIMLGCLATAVAAPSILTALGVTDKWLIGLTTGIVTFLGAATGAWRERAAKVLAYREEHAIKIQHGCLVLANGKWPKVHQIRDPIAFGVHPTITLKEHPKPADKVPDYIPRDVDGELRERLATRGFVLLVGDSAAGKSRTAYEAMQATLRDHTLISPCERSSLDAAIEHMSTLSKAVLWLNDLEGYLGTGGLTKEKVVRLVGGEDHRRVILATIRSAEESRLTIEMTDSDEADRFSGRRTQQVLEQAYRIRIDRRFGAAEQERARTRSWDPRISRALEHVDTYGIAEYLSAGPQINNAVENSWAPGGRPRAAALIAAAIDCRRLGFVGPAPKSLLEELHEHYLVERGGHLLLPERLESAWGWATQSLGTTVSPLSIASDGESVEVFDYLVDMRQRKDDIGGDVPDFVFEACLNYADEFNSESLADTAQRLGRYQIAESAWCKAVALRVDNLGETHPDAMATRTRLARLRGAFGKSRIALEELNNVIKTQEDTLGHAHPDTITSRGVLGHLLFTLGRLDDAEHELKFVYEYRERVLGYEHPESLVIRSELAQVHAEQRRLAIAEIEGNATLEAQRRVLGLEHPDTLSTLETVASIHWYQGRLSQARAENDELLSIQLTVLGKDHPDRLTARNNQSTVLWYQGHLHEAEAELRAVLNVRLKVQDEQHPYTLIARDNLTGILRDLGQLDEAERECRKVIFMRERALGGEHPVTLMSLNKLSFLLAAMDRFDEAVEVQRLVFSGRKAAWGLAHPQTLISVSNLAFFLDRSGREEDALAGLRIAVNARNEVLSSKHAGKESIEPWYVGGFKGPWAELRSIVDRCGAERGPQDIFAIVALDSVGRVCRDLMRFQQAETELRAVAELRSELLGNKSRKALRSRYRLGMVLIEMGRTDEALTLFRRVFRMQLDSLGSAHSDSVDTASLISLLTRNRQ</sequence>
<dbReference type="Pfam" id="PF13374">
    <property type="entry name" value="TPR_10"/>
    <property type="match status" value="1"/>
</dbReference>
<keyword evidence="2" id="KW-1133">Transmembrane helix</keyword>
<feature type="repeat" description="TPR" evidence="1">
    <location>
        <begin position="885"/>
        <end position="918"/>
    </location>
</feature>
<dbReference type="InterPro" id="IPR019734">
    <property type="entry name" value="TPR_rpt"/>
</dbReference>
<evidence type="ECO:0000313" key="4">
    <source>
        <dbReference type="Proteomes" id="UP001597097"/>
    </source>
</evidence>
<dbReference type="PROSITE" id="PS50005">
    <property type="entry name" value="TPR"/>
    <property type="match status" value="1"/>
</dbReference>
<keyword evidence="4" id="KW-1185">Reference proteome</keyword>
<proteinExistence type="predicted"/>
<keyword evidence="2" id="KW-0472">Membrane</keyword>
<keyword evidence="2" id="KW-0812">Transmembrane</keyword>